<protein>
    <recommendedName>
        <fullName evidence="4">DUF5753 domain-containing protein</fullName>
    </recommendedName>
</protein>
<gene>
    <name evidence="2" type="ORF">GCM10010517_27120</name>
</gene>
<name>A0ABN3VXG4_9ACTN</name>
<dbReference type="EMBL" id="BAAAVI010000016">
    <property type="protein sequence ID" value="GAA2867516.1"/>
    <property type="molecule type" value="Genomic_DNA"/>
</dbReference>
<reference evidence="2 3" key="1">
    <citation type="journal article" date="2019" name="Int. J. Syst. Evol. Microbiol.">
        <title>The Global Catalogue of Microorganisms (GCM) 10K type strain sequencing project: providing services to taxonomists for standard genome sequencing and annotation.</title>
        <authorList>
            <consortium name="The Broad Institute Genomics Platform"/>
            <consortium name="The Broad Institute Genome Sequencing Center for Infectious Disease"/>
            <person name="Wu L."/>
            <person name="Ma J."/>
        </authorList>
    </citation>
    <scope>NUCLEOTIDE SEQUENCE [LARGE SCALE GENOMIC DNA]</scope>
    <source>
        <strain evidence="2 3">JCM 6242</strain>
    </source>
</reference>
<evidence type="ECO:0000256" key="1">
    <source>
        <dbReference type="SAM" id="MobiDB-lite"/>
    </source>
</evidence>
<sequence length="127" mass="14111">MTQHATPAEPQGVVDEATAERHDRALVTVQRLLIERGIRAHRHHTISLRFASDRPASRWPRSWTDRHPPELAVIGPQGGREATVTVGPRSGCYLVSLRNGPDLQAVKREHPEQVVELILAAWPGEPS</sequence>
<feature type="region of interest" description="Disordered" evidence="1">
    <location>
        <begin position="56"/>
        <end position="82"/>
    </location>
</feature>
<keyword evidence="3" id="KW-1185">Reference proteome</keyword>
<dbReference type="RefSeq" id="WP_344971080.1">
    <property type="nucleotide sequence ID" value="NZ_BAAAVI010000016.1"/>
</dbReference>
<accession>A0ABN3VXG4</accession>
<proteinExistence type="predicted"/>
<evidence type="ECO:0008006" key="4">
    <source>
        <dbReference type="Google" id="ProtNLM"/>
    </source>
</evidence>
<dbReference type="Proteomes" id="UP001500831">
    <property type="component" value="Unassembled WGS sequence"/>
</dbReference>
<evidence type="ECO:0000313" key="2">
    <source>
        <dbReference type="EMBL" id="GAA2867516.1"/>
    </source>
</evidence>
<comment type="caution">
    <text evidence="2">The sequence shown here is derived from an EMBL/GenBank/DDBJ whole genome shotgun (WGS) entry which is preliminary data.</text>
</comment>
<evidence type="ECO:0000313" key="3">
    <source>
        <dbReference type="Proteomes" id="UP001500831"/>
    </source>
</evidence>
<organism evidence="2 3">
    <name type="scientific">Streptosporangium fragile</name>
    <dbReference type="NCBI Taxonomy" id="46186"/>
    <lineage>
        <taxon>Bacteria</taxon>
        <taxon>Bacillati</taxon>
        <taxon>Actinomycetota</taxon>
        <taxon>Actinomycetes</taxon>
        <taxon>Streptosporangiales</taxon>
        <taxon>Streptosporangiaceae</taxon>
        <taxon>Streptosporangium</taxon>
    </lineage>
</organism>